<reference evidence="3" key="1">
    <citation type="submission" date="2016-10" db="EMBL/GenBank/DDBJ databases">
        <authorList>
            <person name="Varghese N."/>
            <person name="Submissions S."/>
        </authorList>
    </citation>
    <scope>NUCLEOTIDE SEQUENCE [LARGE SCALE GENOMIC DNA]</scope>
    <source>
        <strain evidence="3">DSM 44654</strain>
    </source>
</reference>
<protein>
    <recommendedName>
        <fullName evidence="4">PE family protein</fullName>
    </recommendedName>
</protein>
<accession>A0A1H5QY88</accession>
<keyword evidence="3" id="KW-1185">Reference proteome</keyword>
<evidence type="ECO:0000313" key="2">
    <source>
        <dbReference type="EMBL" id="SEF31116.1"/>
    </source>
</evidence>
<dbReference type="AlphaFoldDB" id="A0A1H5QY88"/>
<feature type="region of interest" description="Disordered" evidence="1">
    <location>
        <begin position="1"/>
        <end position="33"/>
    </location>
</feature>
<organism evidence="2 3">
    <name type="scientific">Amycolatopsis pretoriensis</name>
    <dbReference type="NCBI Taxonomy" id="218821"/>
    <lineage>
        <taxon>Bacteria</taxon>
        <taxon>Bacillati</taxon>
        <taxon>Actinomycetota</taxon>
        <taxon>Actinomycetes</taxon>
        <taxon>Pseudonocardiales</taxon>
        <taxon>Pseudonocardiaceae</taxon>
        <taxon>Amycolatopsis</taxon>
    </lineage>
</organism>
<proteinExistence type="predicted"/>
<dbReference type="RefSeq" id="WP_086678344.1">
    <property type="nucleotide sequence ID" value="NZ_FNUJ01000005.1"/>
</dbReference>
<dbReference type="OrthoDB" id="3624387at2"/>
<dbReference type="Proteomes" id="UP000198878">
    <property type="component" value="Unassembled WGS sequence"/>
</dbReference>
<evidence type="ECO:0000313" key="3">
    <source>
        <dbReference type="Proteomes" id="UP000198878"/>
    </source>
</evidence>
<gene>
    <name evidence="2" type="ORF">SAMN05421837_105592</name>
</gene>
<dbReference type="EMBL" id="FNUJ01000005">
    <property type="protein sequence ID" value="SEF31116.1"/>
    <property type="molecule type" value="Genomic_DNA"/>
</dbReference>
<name>A0A1H5QY88_9PSEU</name>
<sequence>MTTGPVYDPNGTRRAPLRPVSRPAGSYGDGSGAGAGFQYDEATLHELVREWQELADEFRADFAQAEALVRAKGPGLEYASGNNAELIRASGKSLSSTLQERARYCESMVAKYVAALGKYAAAEEAHVTEIGNTTKGTL</sequence>
<evidence type="ECO:0000256" key="1">
    <source>
        <dbReference type="SAM" id="MobiDB-lite"/>
    </source>
</evidence>
<evidence type="ECO:0008006" key="4">
    <source>
        <dbReference type="Google" id="ProtNLM"/>
    </source>
</evidence>